<feature type="transmembrane region" description="Helical" evidence="1">
    <location>
        <begin position="415"/>
        <end position="437"/>
    </location>
</feature>
<sequence length="468" mass="53033">MSTTTLDTGVLPAGANEELAGPPHAVAPVDREERISSIDMLRGFSLMGILVMNICDFAYGYSNYTFPINTVKPVFNGPHWKVNTIAWFLRWILAEGKMRALFSMLFGAGVILLTERGEKRGAGLKVADIYTRRNMWLVLFGMLHGFLIWGGDILFYYGTCALLFLFPFRNLRAKRLMWIAGIVLALNSALLSGGQFGSAISAKKAADKVNAKLAKHQPLEEKDQDALKKWKSVQERWRVPTKKMYEDIAANQKGYWAAQGHAASDVLRGELKGAYFGFGDWFGMMLLGMALYRNGFLSGRLSRKTYAWCAVIGLGISWSVVGVGTYVAWKGGFDFFQTNEWTLFPYDVGRVSGALGNAAFLMVLLKSGVFKWALQRIAAVGQMALSNYLLTSISMQFLFTWGPLHWYGYMEYYKIYYVVFCMWTVNLVFSSIWLRYFRFGPAEWVWRSLTYWKKQPMRLLPRKTAALA</sequence>
<feature type="transmembrane region" description="Helical" evidence="1">
    <location>
        <begin position="377"/>
        <end position="399"/>
    </location>
</feature>
<dbReference type="RefSeq" id="WP_013568339.1">
    <property type="nucleotide sequence ID" value="NC_014963.1"/>
</dbReference>
<organism evidence="3 4">
    <name type="scientific">Terriglobus saanensis (strain ATCC BAA-1853 / DSM 23119 / SP1PR4)</name>
    <dbReference type="NCBI Taxonomy" id="401053"/>
    <lineage>
        <taxon>Bacteria</taxon>
        <taxon>Pseudomonadati</taxon>
        <taxon>Acidobacteriota</taxon>
        <taxon>Terriglobia</taxon>
        <taxon>Terriglobales</taxon>
        <taxon>Acidobacteriaceae</taxon>
        <taxon>Terriglobus</taxon>
    </lineage>
</organism>
<protein>
    <recommendedName>
        <fullName evidence="2">DUF418 domain-containing protein</fullName>
    </recommendedName>
</protein>
<evidence type="ECO:0000313" key="3">
    <source>
        <dbReference type="EMBL" id="ADV82606.1"/>
    </source>
</evidence>
<evidence type="ECO:0000259" key="2">
    <source>
        <dbReference type="Pfam" id="PF04235"/>
    </source>
</evidence>
<dbReference type="InterPro" id="IPR052529">
    <property type="entry name" value="Bact_Transport_Assoc"/>
</dbReference>
<dbReference type="AlphaFoldDB" id="E8V4X8"/>
<feature type="transmembrane region" description="Helical" evidence="1">
    <location>
        <begin position="348"/>
        <end position="365"/>
    </location>
</feature>
<feature type="transmembrane region" description="Helical" evidence="1">
    <location>
        <begin position="176"/>
        <end position="196"/>
    </location>
</feature>
<dbReference type="KEGG" id="tsa:AciPR4_1800"/>
<keyword evidence="1" id="KW-0812">Transmembrane</keyword>
<evidence type="ECO:0000256" key="1">
    <source>
        <dbReference type="SAM" id="Phobius"/>
    </source>
</evidence>
<dbReference type="EMBL" id="CP002467">
    <property type="protein sequence ID" value="ADV82606.1"/>
    <property type="molecule type" value="Genomic_DNA"/>
</dbReference>
<dbReference type="Pfam" id="PF04235">
    <property type="entry name" value="DUF418"/>
    <property type="match status" value="1"/>
</dbReference>
<keyword evidence="1" id="KW-0472">Membrane</keyword>
<dbReference type="TCDB" id="9.B.169.1.7">
    <property type="family name" value="the integral membrane protein (8 -10 tmss) yeib or duf418 (yeib) family"/>
</dbReference>
<proteinExistence type="predicted"/>
<keyword evidence="4" id="KW-1185">Reference proteome</keyword>
<dbReference type="OrthoDB" id="9807744at2"/>
<dbReference type="InterPro" id="IPR007349">
    <property type="entry name" value="DUF418"/>
</dbReference>
<name>E8V4X8_TERSS</name>
<dbReference type="STRING" id="401053.AciPR4_1800"/>
<dbReference type="PANTHER" id="PTHR30590:SF2">
    <property type="entry name" value="INNER MEMBRANE PROTEIN"/>
    <property type="match status" value="1"/>
</dbReference>
<feature type="transmembrane region" description="Helical" evidence="1">
    <location>
        <begin position="135"/>
        <end position="164"/>
    </location>
</feature>
<dbReference type="HOGENOM" id="CLU_039610_0_0_0"/>
<keyword evidence="1" id="KW-1133">Transmembrane helix</keyword>
<dbReference type="PANTHER" id="PTHR30590">
    <property type="entry name" value="INNER MEMBRANE PROTEIN"/>
    <property type="match status" value="1"/>
</dbReference>
<gene>
    <name evidence="3" type="ordered locus">AciPR4_1800</name>
</gene>
<accession>E8V4X8</accession>
<feature type="transmembrane region" description="Helical" evidence="1">
    <location>
        <begin position="305"/>
        <end position="328"/>
    </location>
</feature>
<evidence type="ECO:0000313" key="4">
    <source>
        <dbReference type="Proteomes" id="UP000006844"/>
    </source>
</evidence>
<reference evidence="3 4" key="1">
    <citation type="journal article" date="2012" name="Stand. Genomic Sci.">
        <title>Complete genome sequence of Terriglobus saanensis type strain SP1PR4(T), an Acidobacteria from tundra soil.</title>
        <authorList>
            <person name="Rawat S.R."/>
            <person name="Mannisto M.K."/>
            <person name="Starovoytov V."/>
            <person name="Goodwin L."/>
            <person name="Nolan M."/>
            <person name="Hauser L."/>
            <person name="Land M."/>
            <person name="Davenport K.W."/>
            <person name="Woyke T."/>
            <person name="Haggblom M.M."/>
        </authorList>
    </citation>
    <scope>NUCLEOTIDE SEQUENCE</scope>
    <source>
        <strain evidence="4">ATCC BAA-1853 / DSM 23119 / SP1PR4</strain>
    </source>
</reference>
<feature type="domain" description="DUF418" evidence="2">
    <location>
        <begin position="291"/>
        <end position="453"/>
    </location>
</feature>
<dbReference type="Proteomes" id="UP000006844">
    <property type="component" value="Chromosome"/>
</dbReference>
<dbReference type="eggNOG" id="COG2311">
    <property type="taxonomic scope" value="Bacteria"/>
</dbReference>
<feature type="transmembrane region" description="Helical" evidence="1">
    <location>
        <begin position="98"/>
        <end position="115"/>
    </location>
</feature>